<keyword evidence="1" id="KW-0812">Transmembrane</keyword>
<dbReference type="EMBL" id="QRZA01000005">
    <property type="protein sequence ID" value="RGV35036.1"/>
    <property type="molecule type" value="Genomic_DNA"/>
</dbReference>
<evidence type="ECO:0000259" key="2">
    <source>
        <dbReference type="Pfam" id="PF13386"/>
    </source>
</evidence>
<dbReference type="Proteomes" id="UP000283589">
    <property type="component" value="Unassembled WGS sequence"/>
</dbReference>
<accession>A0A412X307</accession>
<gene>
    <name evidence="3" type="ORF">DWW18_05530</name>
    <name evidence="4" type="ORF">DXA50_17785</name>
</gene>
<keyword evidence="1" id="KW-1133">Transmembrane helix</keyword>
<dbReference type="NCBIfam" id="NF040495">
    <property type="entry name" value="tranport_ArsG"/>
    <property type="match status" value="1"/>
</dbReference>
<dbReference type="RefSeq" id="WP_117721325.1">
    <property type="nucleotide sequence ID" value="NZ_CAJUBB010000008.1"/>
</dbReference>
<dbReference type="EMBL" id="QSCR01000043">
    <property type="protein sequence ID" value="RGY12475.1"/>
    <property type="molecule type" value="Genomic_DNA"/>
</dbReference>
<dbReference type="Pfam" id="PF13386">
    <property type="entry name" value="DsbD_2"/>
    <property type="match status" value="1"/>
</dbReference>
<reference evidence="5 6" key="1">
    <citation type="submission" date="2018-08" db="EMBL/GenBank/DDBJ databases">
        <title>A genome reference for cultivated species of the human gut microbiota.</title>
        <authorList>
            <person name="Zou Y."/>
            <person name="Xue W."/>
            <person name="Luo G."/>
        </authorList>
    </citation>
    <scope>NUCLEOTIDE SEQUENCE [LARGE SCALE GENOMIC DNA]</scope>
    <source>
        <strain evidence="3 5">AF14-49</strain>
        <strain evidence="4 6">OF02-7</strain>
    </source>
</reference>
<dbReference type="Proteomes" id="UP000286063">
    <property type="component" value="Unassembled WGS sequence"/>
</dbReference>
<dbReference type="InterPro" id="IPR051790">
    <property type="entry name" value="Cytochrome_c-biogenesis_DsbD"/>
</dbReference>
<dbReference type="PANTHER" id="PTHR31272:SF4">
    <property type="entry name" value="CYTOCHROME C-TYPE BIOGENESIS PROTEIN HI_1454-RELATED"/>
    <property type="match status" value="1"/>
</dbReference>
<organism evidence="3 5">
    <name type="scientific">Butyricimonas virosa</name>
    <dbReference type="NCBI Taxonomy" id="544645"/>
    <lineage>
        <taxon>Bacteria</taxon>
        <taxon>Pseudomonadati</taxon>
        <taxon>Bacteroidota</taxon>
        <taxon>Bacteroidia</taxon>
        <taxon>Bacteroidales</taxon>
        <taxon>Odoribacteraceae</taxon>
        <taxon>Butyricimonas</taxon>
    </lineage>
</organism>
<dbReference type="OrthoDB" id="1199621at2"/>
<evidence type="ECO:0000313" key="3">
    <source>
        <dbReference type="EMBL" id="RGV35036.1"/>
    </source>
</evidence>
<evidence type="ECO:0000313" key="6">
    <source>
        <dbReference type="Proteomes" id="UP000286063"/>
    </source>
</evidence>
<feature type="transmembrane region" description="Helical" evidence="1">
    <location>
        <begin position="172"/>
        <end position="193"/>
    </location>
</feature>
<dbReference type="InterPro" id="IPR039447">
    <property type="entry name" value="UreH-like_TM_dom"/>
</dbReference>
<feature type="domain" description="Urease accessory protein UreH-like transmembrane" evidence="2">
    <location>
        <begin position="17"/>
        <end position="228"/>
    </location>
</feature>
<evidence type="ECO:0000256" key="1">
    <source>
        <dbReference type="SAM" id="Phobius"/>
    </source>
</evidence>
<comment type="caution">
    <text evidence="3">The sequence shown here is derived from an EMBL/GenBank/DDBJ whole genome shotgun (WGS) entry which is preliminary data.</text>
</comment>
<proteinExistence type="predicted"/>
<feature type="transmembrane region" description="Helical" evidence="1">
    <location>
        <begin position="138"/>
        <end position="160"/>
    </location>
</feature>
<dbReference type="PANTHER" id="PTHR31272">
    <property type="entry name" value="CYTOCHROME C-TYPE BIOGENESIS PROTEIN HI_1454-RELATED"/>
    <property type="match status" value="1"/>
</dbReference>
<protein>
    <submittedName>
        <fullName evidence="3">Sulfite exporter TauE/SafE family protein</fullName>
    </submittedName>
</protein>
<keyword evidence="1" id="KW-0472">Membrane</keyword>
<feature type="transmembrane region" description="Helical" evidence="1">
    <location>
        <begin position="213"/>
        <end position="234"/>
    </location>
</feature>
<name>A0A412X307_9BACT</name>
<feature type="transmembrane region" description="Helical" evidence="1">
    <location>
        <begin position="98"/>
        <end position="118"/>
    </location>
</feature>
<sequence>MEWLQSLLDSSTTPALTAFLLGLLTAISPCPLATNIAAIGFIGKDIENRHRIFRNGLLYTLGRIMAYTLLGIILISILEKGSSLFGIQKFIGKYGEMLLGPALLFIGLFMLFGHKFNLPSFGFKGNGEGLARRGGWGALLLGILFAMAFCPTSGIFYFGMLIPMSATSVGGYLLPVLFAIATALPVLATAWILAFSVQHIGNFYGKIKNIQKWLNWIVGGLFTAIGLYYCLVINL</sequence>
<feature type="transmembrane region" description="Helical" evidence="1">
    <location>
        <begin position="56"/>
        <end position="78"/>
    </location>
</feature>
<dbReference type="AlphaFoldDB" id="A0A412X307"/>
<evidence type="ECO:0000313" key="4">
    <source>
        <dbReference type="EMBL" id="RGY12475.1"/>
    </source>
</evidence>
<evidence type="ECO:0000313" key="5">
    <source>
        <dbReference type="Proteomes" id="UP000283589"/>
    </source>
</evidence>
<dbReference type="STRING" id="1121130.GCA_000519105_03521"/>
<feature type="transmembrane region" description="Helical" evidence="1">
    <location>
        <begin position="20"/>
        <end position="44"/>
    </location>
</feature>